<dbReference type="Proteomes" id="UP000442694">
    <property type="component" value="Unassembled WGS sequence"/>
</dbReference>
<keyword evidence="3" id="KW-1185">Reference proteome</keyword>
<dbReference type="GO" id="GO:0045892">
    <property type="term" value="P:negative regulation of DNA-templated transcription"/>
    <property type="evidence" value="ECO:0007669"/>
    <property type="project" value="UniProtKB-ARBA"/>
</dbReference>
<dbReference type="GO" id="GO:0046872">
    <property type="term" value="F:metal ion binding"/>
    <property type="evidence" value="ECO:0007669"/>
    <property type="project" value="InterPro"/>
</dbReference>
<sequence length="102" mass="11543">MSIHKKKIHSQKHIITNKNKLLNRVKKIKGQLEGVEKSLAADTDCKKILHILSSIRGALGGLMAEVMESHILEHICEEKNELTENEILMAQELVDSIKAFMK</sequence>
<gene>
    <name evidence="2" type="ORF">GCL57_04100</name>
</gene>
<dbReference type="PANTHER" id="PTHR33677">
    <property type="entry name" value="TRANSCRIPTIONAL REPRESSOR FRMR-RELATED"/>
    <property type="match status" value="1"/>
</dbReference>
<reference evidence="2 3" key="1">
    <citation type="submission" date="2019-10" db="EMBL/GenBank/DDBJ databases">
        <title>New genus of Silvanigrellaceae.</title>
        <authorList>
            <person name="Pitt A."/>
            <person name="Hahn M.W."/>
        </authorList>
    </citation>
    <scope>NUCLEOTIDE SEQUENCE [LARGE SCALE GENOMIC DNA]</scope>
    <source>
        <strain evidence="2 3">33A1-SZDP</strain>
    </source>
</reference>
<dbReference type="InterPro" id="IPR003735">
    <property type="entry name" value="Metal_Tscrpt_repr"/>
</dbReference>
<organism evidence="2 3">
    <name type="scientific">Fluviispira multicolorata</name>
    <dbReference type="NCBI Taxonomy" id="2654512"/>
    <lineage>
        <taxon>Bacteria</taxon>
        <taxon>Pseudomonadati</taxon>
        <taxon>Bdellovibrionota</taxon>
        <taxon>Oligoflexia</taxon>
        <taxon>Silvanigrellales</taxon>
        <taxon>Silvanigrellaceae</taxon>
        <taxon>Fluviispira</taxon>
    </lineage>
</organism>
<evidence type="ECO:0000256" key="1">
    <source>
        <dbReference type="ARBA" id="ARBA00005260"/>
    </source>
</evidence>
<dbReference type="AlphaFoldDB" id="A0A833JE04"/>
<dbReference type="Gene3D" id="1.20.58.1000">
    <property type="entry name" value="Metal-sensitive repressor, helix protomer"/>
    <property type="match status" value="1"/>
</dbReference>
<dbReference type="InterPro" id="IPR038390">
    <property type="entry name" value="Metal_Tscrpt_repr_sf"/>
</dbReference>
<comment type="similarity">
    <text evidence="1">Belongs to the FrmR/RcnR family.</text>
</comment>
<proteinExistence type="inferred from homology"/>
<evidence type="ECO:0000313" key="3">
    <source>
        <dbReference type="Proteomes" id="UP000442694"/>
    </source>
</evidence>
<evidence type="ECO:0000313" key="2">
    <source>
        <dbReference type="EMBL" id="KAB8031832.1"/>
    </source>
</evidence>
<comment type="caution">
    <text evidence="2">The sequence shown here is derived from an EMBL/GenBank/DDBJ whole genome shotgun (WGS) entry which is preliminary data.</text>
</comment>
<protein>
    <submittedName>
        <fullName evidence="2">Metal-sensing transcriptional repressor</fullName>
    </submittedName>
</protein>
<dbReference type="CDD" id="cd10153">
    <property type="entry name" value="RcnR-FrmR-like_DUF156"/>
    <property type="match status" value="1"/>
</dbReference>
<dbReference type="EMBL" id="WFLN01000005">
    <property type="protein sequence ID" value="KAB8031832.1"/>
    <property type="molecule type" value="Genomic_DNA"/>
</dbReference>
<dbReference type="RefSeq" id="WP_152212007.1">
    <property type="nucleotide sequence ID" value="NZ_WFLN01000005.1"/>
</dbReference>
<dbReference type="PANTHER" id="PTHR33677:SF5">
    <property type="entry name" value="TRANSCRIPTIONAL REPRESSOR FRMR"/>
    <property type="match status" value="1"/>
</dbReference>
<accession>A0A833JE04</accession>
<dbReference type="GO" id="GO:0003677">
    <property type="term" value="F:DNA binding"/>
    <property type="evidence" value="ECO:0007669"/>
    <property type="project" value="InterPro"/>
</dbReference>
<dbReference type="Pfam" id="PF02583">
    <property type="entry name" value="Trns_repr_metal"/>
    <property type="match status" value="1"/>
</dbReference>
<name>A0A833JE04_9BACT</name>